<comment type="caution">
    <text evidence="3">The sequence shown here is derived from an EMBL/GenBank/DDBJ whole genome shotgun (WGS) entry which is preliminary data.</text>
</comment>
<dbReference type="InterPro" id="IPR053156">
    <property type="entry name" value="T6SS_TssM-like"/>
</dbReference>
<accession>A0A318H2A1</accession>
<dbReference type="RefSeq" id="WP_110399886.1">
    <property type="nucleotide sequence ID" value="NZ_QJJS01000004.1"/>
</dbReference>
<proteinExistence type="predicted"/>
<evidence type="ECO:0000313" key="4">
    <source>
        <dbReference type="Proteomes" id="UP000247811"/>
    </source>
</evidence>
<evidence type="ECO:0000259" key="2">
    <source>
        <dbReference type="Pfam" id="PF14331"/>
    </source>
</evidence>
<dbReference type="Pfam" id="PF14331">
    <property type="entry name" value="IcmF-related_N"/>
    <property type="match status" value="1"/>
</dbReference>
<evidence type="ECO:0000256" key="1">
    <source>
        <dbReference type="SAM" id="MobiDB-lite"/>
    </source>
</evidence>
<dbReference type="EMBL" id="QJJS01000004">
    <property type="protein sequence ID" value="PXW97488.1"/>
    <property type="molecule type" value="Genomic_DNA"/>
</dbReference>
<protein>
    <submittedName>
        <fullName evidence="3">Type VI secretion system protein ImpL</fullName>
    </submittedName>
</protein>
<reference evidence="3 4" key="1">
    <citation type="submission" date="2018-05" db="EMBL/GenBank/DDBJ databases">
        <title>Genomic Encyclopedia of Type Strains, Phase IV (KMG-IV): sequencing the most valuable type-strain genomes for metagenomic binning, comparative biology and taxonomic classification.</title>
        <authorList>
            <person name="Goeker M."/>
        </authorList>
    </citation>
    <scope>NUCLEOTIDE SEQUENCE [LARGE SCALE GENOMIC DNA]</scope>
    <source>
        <strain evidence="3 4">DSM 566</strain>
    </source>
</reference>
<feature type="domain" description="Type VI secretion system component TssM1 N-terminal" evidence="2">
    <location>
        <begin position="143"/>
        <end position="422"/>
    </location>
</feature>
<feature type="region of interest" description="Disordered" evidence="1">
    <location>
        <begin position="1357"/>
        <end position="1377"/>
    </location>
</feature>
<organism evidence="3 4">
    <name type="scientific">Sphaerotilus hippei</name>
    <dbReference type="NCBI Taxonomy" id="744406"/>
    <lineage>
        <taxon>Bacteria</taxon>
        <taxon>Pseudomonadati</taxon>
        <taxon>Pseudomonadota</taxon>
        <taxon>Betaproteobacteria</taxon>
        <taxon>Burkholderiales</taxon>
        <taxon>Sphaerotilaceae</taxon>
        <taxon>Sphaerotilus</taxon>
    </lineage>
</organism>
<dbReference type="PANTHER" id="PTHR36153">
    <property type="entry name" value="INNER MEMBRANE PROTEIN-RELATED"/>
    <property type="match status" value="1"/>
</dbReference>
<dbReference type="Proteomes" id="UP000247811">
    <property type="component" value="Unassembled WGS sequence"/>
</dbReference>
<name>A0A318H2A1_9BURK</name>
<sequence>MFLKDHLVLASLGALILLVLGVLALVIRAAARSEPAAAGPRAPVRLRSDTLRASFRQAVELIESSMASRAKRYQLPWVLVLDEGDGSSVLPLAQSGIASALGTDAAGAAAAQGLTWHFFDQGVVIDVQGAYLGGADEGEQTGEQPWDQFLGLCREYRPARPFDAMVVTVPAALLLDHHADARLELARLAQRANRRVWLAQNRFAMRFALYVVVSGCEHLPGFSAYARALPDLLRKSMLGWSSPHDLTLTYRADWVEEALRQTRRTLADSTAELLALGAPDTDATACFLLPARIDALRPQLQLFVDELMRPSSYHEPFILRGLYFTGDASEVAERLARSAGHPAPGAADTFDGFPATRPVALADGLMPAEVDLGTPVLPAEARQPVFLRDLFEQKVFREYGLTRPSGTQQLQRPLLGRGLRWAAIGLVGAWCVGLGVGSLILHRQSTVLTQVLGRLQSDTDTQLRAGLRGETMPAEWHRQRALGLLQLMEQMDRQRLWSLFMPGSWPVIDSLPHRVRDRLEQAFGDIAVSTLRNALYERTARLTGVAQDPSTGALVSGAPCSDPAGLPGPAAGAAPHMTLGFEDLGSFQRLLAYTAAAEQLDQATAALQRLLDPARPADGADLSLLVRVTLGAELPGRPDHAAALFRSRAAQGSGVATTAMQQALQCSLRRVATALLADAFEGNDLLEAQRAVVEQLEAAAGGEGDETAAQTLASWHALHDTIRSQQALLARGNGTWMHQTSFQPGAAWDRTLGRIAANRLLGPDTARALQADSEAAFQRFSVALAEQTGAEGETGAVWNDKTQRWDMAPGLTALHGALTALFNQPYMNGTSERPLPGSVEPMISWDLARLDQALAVGEQRKRFQAELLGRFPPDMQGAVAQLVDGQFARLISDHLSSALVPGARLAPPDAGTADAERSRLARIQGLLVELGAQPVLEALRNLQLRDASARLRQLDEALDRSELYAPQRGNFSQWRGERGPALAGFGLGDGAALAAYLGQQRARIETLGREAEMVIAQLGGRSGQSLLAERWENIARDLERYRLKNPNSSLLALENFLLTMGGDVDVNNCGERLGTRPAPATGSARGGDFFAMRQQQLASSLQQRCAELQGKDQQEHWGQFARQFNQGAAGRPPFVVGGWTADAPALDLDEIAALLPAFERAQRSLRQIGTEGGAPGAGAARRFVDQFDRMRTFLQPLLPAGEAATGYDLGVEFRARPQAEVEGNKIIDWVLEVGPQRLGWREPPRPLRWEPGMAVALHLRLAKDGPVVPRSDERQPALAVDGRSVTLRYADPWALLNLLQRHRENEAAGKADGRSQLLRIEFPLLATSVAGSETSPAAPAETRARVYLRLTLSPAGKRAPLAWPGPFPTRAPEPGAR</sequence>
<keyword evidence="4" id="KW-1185">Reference proteome</keyword>
<gene>
    <name evidence="3" type="ORF">C7444_10490</name>
</gene>
<dbReference type="PANTHER" id="PTHR36153:SF1">
    <property type="entry name" value="TYPE VI SECRETION SYSTEM COMPONENT TSSM1"/>
    <property type="match status" value="1"/>
</dbReference>
<dbReference type="InterPro" id="IPR025743">
    <property type="entry name" value="TssM1_N"/>
</dbReference>
<dbReference type="OrthoDB" id="9758229at2"/>
<evidence type="ECO:0000313" key="3">
    <source>
        <dbReference type="EMBL" id="PXW97488.1"/>
    </source>
</evidence>